<reference evidence="1 2" key="1">
    <citation type="submission" date="2024-04" db="EMBL/GenBank/DDBJ databases">
        <authorList>
            <person name="Fracassetti M."/>
        </authorList>
    </citation>
    <scope>NUCLEOTIDE SEQUENCE [LARGE SCALE GENOMIC DNA]</scope>
</reference>
<evidence type="ECO:0000313" key="2">
    <source>
        <dbReference type="Proteomes" id="UP001497516"/>
    </source>
</evidence>
<dbReference type="Proteomes" id="UP001497516">
    <property type="component" value="Chromosome 1"/>
</dbReference>
<protein>
    <submittedName>
        <fullName evidence="1">Uncharacterized protein</fullName>
    </submittedName>
</protein>
<accession>A0AAV2CL74</accession>
<keyword evidence="2" id="KW-1185">Reference proteome</keyword>
<evidence type="ECO:0000313" key="1">
    <source>
        <dbReference type="EMBL" id="CAL1356495.1"/>
    </source>
</evidence>
<dbReference type="EMBL" id="OZ034813">
    <property type="protein sequence ID" value="CAL1356495.1"/>
    <property type="molecule type" value="Genomic_DNA"/>
</dbReference>
<organism evidence="1 2">
    <name type="scientific">Linum trigynum</name>
    <dbReference type="NCBI Taxonomy" id="586398"/>
    <lineage>
        <taxon>Eukaryota</taxon>
        <taxon>Viridiplantae</taxon>
        <taxon>Streptophyta</taxon>
        <taxon>Embryophyta</taxon>
        <taxon>Tracheophyta</taxon>
        <taxon>Spermatophyta</taxon>
        <taxon>Magnoliopsida</taxon>
        <taxon>eudicotyledons</taxon>
        <taxon>Gunneridae</taxon>
        <taxon>Pentapetalae</taxon>
        <taxon>rosids</taxon>
        <taxon>fabids</taxon>
        <taxon>Malpighiales</taxon>
        <taxon>Linaceae</taxon>
        <taxon>Linum</taxon>
    </lineage>
</organism>
<dbReference type="AlphaFoldDB" id="A0AAV2CL74"/>
<name>A0AAV2CL74_9ROSI</name>
<gene>
    <name evidence="1" type="ORF">LTRI10_LOCUS4198</name>
</gene>
<proteinExistence type="predicted"/>
<sequence length="83" mass="9373">MEKFAAGNAEIASEALQPRPRSSSRSKYVMAMIRLGKLSIFSRLLLREVRALSPPIRGRDLRLPGHDLQLDFAVHDLGRDLFL</sequence>